<organism evidence="2 3">
    <name type="scientific">Portunus trituberculatus</name>
    <name type="common">Swimming crab</name>
    <name type="synonym">Neptunus trituberculatus</name>
    <dbReference type="NCBI Taxonomy" id="210409"/>
    <lineage>
        <taxon>Eukaryota</taxon>
        <taxon>Metazoa</taxon>
        <taxon>Ecdysozoa</taxon>
        <taxon>Arthropoda</taxon>
        <taxon>Crustacea</taxon>
        <taxon>Multicrustacea</taxon>
        <taxon>Malacostraca</taxon>
        <taxon>Eumalacostraca</taxon>
        <taxon>Eucarida</taxon>
        <taxon>Decapoda</taxon>
        <taxon>Pleocyemata</taxon>
        <taxon>Brachyura</taxon>
        <taxon>Eubrachyura</taxon>
        <taxon>Portunoidea</taxon>
        <taxon>Portunidae</taxon>
        <taxon>Portuninae</taxon>
        <taxon>Portunus</taxon>
    </lineage>
</organism>
<keyword evidence="1" id="KW-0812">Transmembrane</keyword>
<keyword evidence="1" id="KW-1133">Transmembrane helix</keyword>
<name>A0A5B7DA86_PORTR</name>
<proteinExistence type="predicted"/>
<sequence length="110" mass="12307">MCIRALHSARPVELRTIPGTWAQVRPVLEYAPLTWSSCPPSYLTGLDRIQARAQRMVQMRNQDQQLSFQPLAAARRGVIFIIILTIILETMDVPLLTEAGLTTPPISPVK</sequence>
<dbReference type="AlphaFoldDB" id="A0A5B7DA86"/>
<evidence type="ECO:0000313" key="3">
    <source>
        <dbReference type="Proteomes" id="UP000324222"/>
    </source>
</evidence>
<keyword evidence="1" id="KW-0472">Membrane</keyword>
<evidence type="ECO:0000256" key="1">
    <source>
        <dbReference type="SAM" id="Phobius"/>
    </source>
</evidence>
<dbReference type="Proteomes" id="UP000324222">
    <property type="component" value="Unassembled WGS sequence"/>
</dbReference>
<keyword evidence="3" id="KW-1185">Reference proteome</keyword>
<protein>
    <submittedName>
        <fullName evidence="2">Uncharacterized protein</fullName>
    </submittedName>
</protein>
<gene>
    <name evidence="2" type="ORF">E2C01_011109</name>
</gene>
<dbReference type="EMBL" id="VSRR010000660">
    <property type="protein sequence ID" value="MPC18231.1"/>
    <property type="molecule type" value="Genomic_DNA"/>
</dbReference>
<accession>A0A5B7DA86</accession>
<feature type="transmembrane region" description="Helical" evidence="1">
    <location>
        <begin position="66"/>
        <end position="88"/>
    </location>
</feature>
<evidence type="ECO:0000313" key="2">
    <source>
        <dbReference type="EMBL" id="MPC18231.1"/>
    </source>
</evidence>
<reference evidence="2 3" key="1">
    <citation type="submission" date="2019-05" db="EMBL/GenBank/DDBJ databases">
        <title>Another draft genome of Portunus trituberculatus and its Hox gene families provides insights of decapod evolution.</title>
        <authorList>
            <person name="Jeong J.-H."/>
            <person name="Song I."/>
            <person name="Kim S."/>
            <person name="Choi T."/>
            <person name="Kim D."/>
            <person name="Ryu S."/>
            <person name="Kim W."/>
        </authorList>
    </citation>
    <scope>NUCLEOTIDE SEQUENCE [LARGE SCALE GENOMIC DNA]</scope>
    <source>
        <tissue evidence="2">Muscle</tissue>
    </source>
</reference>
<comment type="caution">
    <text evidence="2">The sequence shown here is derived from an EMBL/GenBank/DDBJ whole genome shotgun (WGS) entry which is preliminary data.</text>
</comment>